<evidence type="ECO:0000256" key="6">
    <source>
        <dbReference type="ARBA" id="ARBA00022989"/>
    </source>
</evidence>
<evidence type="ECO:0000313" key="11">
    <source>
        <dbReference type="EMBL" id="KAG8375409.1"/>
    </source>
</evidence>
<evidence type="ECO:0000256" key="1">
    <source>
        <dbReference type="ARBA" id="ARBA00004370"/>
    </source>
</evidence>
<dbReference type="AlphaFoldDB" id="A0AAV6X5M3"/>
<organism evidence="11 12">
    <name type="scientific">Buddleja alternifolia</name>
    <dbReference type="NCBI Taxonomy" id="168488"/>
    <lineage>
        <taxon>Eukaryota</taxon>
        <taxon>Viridiplantae</taxon>
        <taxon>Streptophyta</taxon>
        <taxon>Embryophyta</taxon>
        <taxon>Tracheophyta</taxon>
        <taxon>Spermatophyta</taxon>
        <taxon>Magnoliopsida</taxon>
        <taxon>eudicotyledons</taxon>
        <taxon>Gunneridae</taxon>
        <taxon>Pentapetalae</taxon>
        <taxon>asterids</taxon>
        <taxon>lamiids</taxon>
        <taxon>Lamiales</taxon>
        <taxon>Scrophulariaceae</taxon>
        <taxon>Buddlejeae</taxon>
        <taxon>Buddleja</taxon>
    </lineage>
</organism>
<reference evidence="11" key="1">
    <citation type="submission" date="2019-10" db="EMBL/GenBank/DDBJ databases">
        <authorList>
            <person name="Zhang R."/>
            <person name="Pan Y."/>
            <person name="Wang J."/>
            <person name="Ma R."/>
            <person name="Yu S."/>
        </authorList>
    </citation>
    <scope>NUCLEOTIDE SEQUENCE</scope>
    <source>
        <strain evidence="11">LA-IB0</strain>
        <tissue evidence="11">Leaf</tissue>
    </source>
</reference>
<proteinExistence type="inferred from homology"/>
<keyword evidence="4" id="KW-0812">Transmembrane</keyword>
<protein>
    <recommendedName>
        <fullName evidence="13">Cytochrome P450</fullName>
    </recommendedName>
</protein>
<keyword evidence="7" id="KW-0560">Oxidoreductase</keyword>
<evidence type="ECO:0000256" key="4">
    <source>
        <dbReference type="ARBA" id="ARBA00022692"/>
    </source>
</evidence>
<dbReference type="InterPro" id="IPR001128">
    <property type="entry name" value="Cyt_P450"/>
</dbReference>
<dbReference type="GO" id="GO:0004497">
    <property type="term" value="F:monooxygenase activity"/>
    <property type="evidence" value="ECO:0007669"/>
    <property type="project" value="UniProtKB-KW"/>
</dbReference>
<evidence type="ECO:0000256" key="3">
    <source>
        <dbReference type="ARBA" id="ARBA00022617"/>
    </source>
</evidence>
<dbReference type="GO" id="GO:0016705">
    <property type="term" value="F:oxidoreductase activity, acting on paired donors, with incorporation or reduction of molecular oxygen"/>
    <property type="evidence" value="ECO:0007669"/>
    <property type="project" value="InterPro"/>
</dbReference>
<evidence type="ECO:0000256" key="5">
    <source>
        <dbReference type="ARBA" id="ARBA00022723"/>
    </source>
</evidence>
<keyword evidence="6" id="KW-1133">Transmembrane helix</keyword>
<keyword evidence="12" id="KW-1185">Reference proteome</keyword>
<dbReference type="GO" id="GO:0020037">
    <property type="term" value="F:heme binding"/>
    <property type="evidence" value="ECO:0007669"/>
    <property type="project" value="InterPro"/>
</dbReference>
<dbReference type="Pfam" id="PF00067">
    <property type="entry name" value="p450"/>
    <property type="match status" value="1"/>
</dbReference>
<dbReference type="Proteomes" id="UP000826271">
    <property type="component" value="Unassembled WGS sequence"/>
</dbReference>
<evidence type="ECO:0000313" key="12">
    <source>
        <dbReference type="Proteomes" id="UP000826271"/>
    </source>
</evidence>
<evidence type="ECO:0000256" key="2">
    <source>
        <dbReference type="ARBA" id="ARBA00010617"/>
    </source>
</evidence>
<dbReference type="SUPFAM" id="SSF48264">
    <property type="entry name" value="Cytochrome P450"/>
    <property type="match status" value="1"/>
</dbReference>
<name>A0AAV6X5M3_9LAMI</name>
<keyword evidence="9" id="KW-0503">Monooxygenase</keyword>
<evidence type="ECO:0000256" key="10">
    <source>
        <dbReference type="ARBA" id="ARBA00023136"/>
    </source>
</evidence>
<keyword evidence="3" id="KW-0349">Heme</keyword>
<accession>A0AAV6X5M3</accession>
<gene>
    <name evidence="11" type="ORF">BUALT_Bualt10G0097100</name>
</gene>
<evidence type="ECO:0008006" key="13">
    <source>
        <dbReference type="Google" id="ProtNLM"/>
    </source>
</evidence>
<comment type="caution">
    <text evidence="11">The sequence shown here is derived from an EMBL/GenBank/DDBJ whole genome shotgun (WGS) entry which is preliminary data.</text>
</comment>
<keyword evidence="5" id="KW-0479">Metal-binding</keyword>
<dbReference type="EMBL" id="WHWC01000010">
    <property type="protein sequence ID" value="KAG8375409.1"/>
    <property type="molecule type" value="Genomic_DNA"/>
</dbReference>
<evidence type="ECO:0000256" key="8">
    <source>
        <dbReference type="ARBA" id="ARBA00023004"/>
    </source>
</evidence>
<evidence type="ECO:0000256" key="7">
    <source>
        <dbReference type="ARBA" id="ARBA00023002"/>
    </source>
</evidence>
<keyword evidence="8" id="KW-0408">Iron</keyword>
<comment type="subcellular location">
    <subcellularLocation>
        <location evidence="1">Membrane</location>
    </subcellularLocation>
</comment>
<dbReference type="GO" id="GO:0016020">
    <property type="term" value="C:membrane"/>
    <property type="evidence" value="ECO:0007669"/>
    <property type="project" value="UniProtKB-SubCell"/>
</dbReference>
<dbReference type="PANTHER" id="PTHR47950">
    <property type="entry name" value="CYTOCHROME P450, FAMILY 76, SUBFAMILY C, POLYPEPTIDE 5-RELATED"/>
    <property type="match status" value="1"/>
</dbReference>
<dbReference type="Gene3D" id="1.10.630.10">
    <property type="entry name" value="Cytochrome P450"/>
    <property type="match status" value="1"/>
</dbReference>
<keyword evidence="10" id="KW-0472">Membrane</keyword>
<evidence type="ECO:0000256" key="9">
    <source>
        <dbReference type="ARBA" id="ARBA00023033"/>
    </source>
</evidence>
<dbReference type="InterPro" id="IPR036396">
    <property type="entry name" value="Cyt_P450_sf"/>
</dbReference>
<dbReference type="GO" id="GO:0005506">
    <property type="term" value="F:iron ion binding"/>
    <property type="evidence" value="ECO:0007669"/>
    <property type="project" value="InterPro"/>
</dbReference>
<dbReference type="PANTHER" id="PTHR47950:SF4">
    <property type="entry name" value="GERANIOL 8-HYDROXYLASE-LIKE"/>
    <property type="match status" value="1"/>
</dbReference>
<sequence length="229" mass="25708">MSVAFLPTESEWRKLRKICKEQMFSTLRLEASQGLRQDKLNKLLEYVHKCSVDGRAVNIGEATFITTLNLMSATLFSANFAEFDSHGTEELKESIEGVASIFGVPNLGDYFPVLKRFDLQGIKWKAEFHVGKLLDLIEDIINKRLEERSTSVGSPKKKDLLETLLDLSEGSECELSCNEIKHFFMVMEEDVGRSKGGEGGRPEVLVVPAKELGQRELAVGLLEGMMFFP</sequence>
<comment type="similarity">
    <text evidence="2">Belongs to the cytochrome P450 family.</text>
</comment>